<comment type="subcellular location">
    <subcellularLocation>
        <location evidence="1">Membrane</location>
    </subcellularLocation>
</comment>
<keyword evidence="2" id="KW-0472">Membrane</keyword>
<dbReference type="PANTHER" id="PTHR22625:SF32">
    <property type="entry name" value="PLEXIN-A3"/>
    <property type="match status" value="1"/>
</dbReference>
<dbReference type="PANTHER" id="PTHR22625">
    <property type="entry name" value="PLEXIN"/>
    <property type="match status" value="1"/>
</dbReference>
<protein>
    <submittedName>
        <fullName evidence="5">Plexin A3</fullName>
    </submittedName>
</protein>
<dbReference type="InterPro" id="IPR016201">
    <property type="entry name" value="PSI"/>
</dbReference>
<dbReference type="Pfam" id="PF01437">
    <property type="entry name" value="PSI"/>
    <property type="match status" value="1"/>
</dbReference>
<dbReference type="InterPro" id="IPR013783">
    <property type="entry name" value="Ig-like_fold"/>
</dbReference>
<dbReference type="Gene3D" id="2.60.40.10">
    <property type="entry name" value="Immunoglobulins"/>
    <property type="match status" value="1"/>
</dbReference>
<dbReference type="SUPFAM" id="SSF103575">
    <property type="entry name" value="Plexin repeat"/>
    <property type="match status" value="1"/>
</dbReference>
<keyword evidence="3" id="KW-0325">Glycoprotein</keyword>
<dbReference type="InterPro" id="IPR041019">
    <property type="entry name" value="TIG1_plexin"/>
</dbReference>
<name>A0ABU7F6V5_9TELE</name>
<accession>A0ABU7F6V5</accession>
<organism evidence="5 6">
    <name type="scientific">Characodon lateralis</name>
    <dbReference type="NCBI Taxonomy" id="208331"/>
    <lineage>
        <taxon>Eukaryota</taxon>
        <taxon>Metazoa</taxon>
        <taxon>Chordata</taxon>
        <taxon>Craniata</taxon>
        <taxon>Vertebrata</taxon>
        <taxon>Euteleostomi</taxon>
        <taxon>Actinopterygii</taxon>
        <taxon>Neopterygii</taxon>
        <taxon>Teleostei</taxon>
        <taxon>Neoteleostei</taxon>
        <taxon>Acanthomorphata</taxon>
        <taxon>Ovalentaria</taxon>
        <taxon>Atherinomorphae</taxon>
        <taxon>Cyprinodontiformes</taxon>
        <taxon>Goodeidae</taxon>
        <taxon>Characodon</taxon>
    </lineage>
</organism>
<keyword evidence="6" id="KW-1185">Reference proteome</keyword>
<gene>
    <name evidence="5" type="primary">PLXNA3_3</name>
    <name evidence="5" type="ORF">CHARACLAT_026025</name>
</gene>
<proteinExistence type="predicted"/>
<evidence type="ECO:0000313" key="5">
    <source>
        <dbReference type="EMBL" id="MED6294922.1"/>
    </source>
</evidence>
<feature type="domain" description="PSI" evidence="4">
    <location>
        <begin position="177"/>
        <end position="221"/>
    </location>
</feature>
<evidence type="ECO:0000313" key="6">
    <source>
        <dbReference type="Proteomes" id="UP001352852"/>
    </source>
</evidence>
<dbReference type="SMART" id="SM00423">
    <property type="entry name" value="PSI"/>
    <property type="match status" value="2"/>
</dbReference>
<evidence type="ECO:0000256" key="3">
    <source>
        <dbReference type="ARBA" id="ARBA00023180"/>
    </source>
</evidence>
<evidence type="ECO:0000256" key="1">
    <source>
        <dbReference type="ARBA" id="ARBA00004370"/>
    </source>
</evidence>
<dbReference type="Proteomes" id="UP001352852">
    <property type="component" value="Unassembled WGS sequence"/>
</dbReference>
<dbReference type="Pfam" id="PF24479">
    <property type="entry name" value="PSI_PlexinA-B"/>
    <property type="match status" value="1"/>
</dbReference>
<evidence type="ECO:0000259" key="4">
    <source>
        <dbReference type="SMART" id="SM00423"/>
    </source>
</evidence>
<dbReference type="InterPro" id="IPR002165">
    <property type="entry name" value="Plexin_repeat"/>
</dbReference>
<reference evidence="5 6" key="1">
    <citation type="submission" date="2021-06" db="EMBL/GenBank/DDBJ databases">
        <authorList>
            <person name="Palmer J.M."/>
        </authorList>
    </citation>
    <scope>NUCLEOTIDE SEQUENCE [LARGE SCALE GENOMIC DNA]</scope>
    <source>
        <strain evidence="5 6">CL_MEX2019</strain>
        <tissue evidence="5">Muscle</tissue>
    </source>
</reference>
<feature type="non-terminal residue" evidence="5">
    <location>
        <position position="221"/>
    </location>
</feature>
<comment type="caution">
    <text evidence="5">The sequence shown here is derived from an EMBL/GenBank/DDBJ whole genome shotgun (WGS) entry which is preliminary data.</text>
</comment>
<evidence type="ECO:0000256" key="2">
    <source>
        <dbReference type="ARBA" id="ARBA00023136"/>
    </source>
</evidence>
<feature type="domain" description="PSI" evidence="4">
    <location>
        <begin position="30"/>
        <end position="80"/>
    </location>
</feature>
<dbReference type="Pfam" id="PF17960">
    <property type="entry name" value="TIG_plexin"/>
    <property type="match status" value="1"/>
</dbReference>
<sequence length="221" mass="24406">MNRDLGLQITAAAQETIYINDPVSKLPVESCEQYSCCSDCLGSGDPHCGWCVLFNKCSRKESCDKWEEPQHFNTRLDQCVDITVTPSNMSVTSAATQLTIRVQNVPELSGGVTCVFEALTETPGQVQAKGQVVCMSPSLKDLPAHTPPYGEKRVVQLSLRSTETGLQFISTNMVYYNCSVLSSCTSCVSSTFPCHWCKYRHICTNNLQDCSFQEGRVSSME</sequence>
<dbReference type="InterPro" id="IPR031148">
    <property type="entry name" value="Plexin"/>
</dbReference>
<dbReference type="EMBL" id="JAHUTJ010076857">
    <property type="protein sequence ID" value="MED6294922.1"/>
    <property type="molecule type" value="Genomic_DNA"/>
</dbReference>